<feature type="region of interest" description="Disordered" evidence="1">
    <location>
        <begin position="74"/>
        <end position="93"/>
    </location>
</feature>
<evidence type="ECO:0000313" key="2">
    <source>
        <dbReference type="EMBL" id="KAJ9142629.1"/>
    </source>
</evidence>
<dbReference type="AlphaFoldDB" id="A0AA38RMQ0"/>
<organism evidence="2 3">
    <name type="scientific">Pleurostoma richardsiae</name>
    <dbReference type="NCBI Taxonomy" id="41990"/>
    <lineage>
        <taxon>Eukaryota</taxon>
        <taxon>Fungi</taxon>
        <taxon>Dikarya</taxon>
        <taxon>Ascomycota</taxon>
        <taxon>Pezizomycotina</taxon>
        <taxon>Sordariomycetes</taxon>
        <taxon>Sordariomycetidae</taxon>
        <taxon>Calosphaeriales</taxon>
        <taxon>Pleurostomataceae</taxon>
        <taxon>Pleurostoma</taxon>
    </lineage>
</organism>
<reference evidence="2" key="1">
    <citation type="submission" date="2022-07" db="EMBL/GenBank/DDBJ databases">
        <title>Fungi with potential for degradation of polypropylene.</title>
        <authorList>
            <person name="Gostincar C."/>
        </authorList>
    </citation>
    <scope>NUCLEOTIDE SEQUENCE</scope>
    <source>
        <strain evidence="2">EXF-13308</strain>
    </source>
</reference>
<accession>A0AA38RMQ0</accession>
<feature type="compositionally biased region" description="Acidic residues" evidence="1">
    <location>
        <begin position="199"/>
        <end position="218"/>
    </location>
</feature>
<comment type="caution">
    <text evidence="2">The sequence shown here is derived from an EMBL/GenBank/DDBJ whole genome shotgun (WGS) entry which is preliminary data.</text>
</comment>
<dbReference type="EMBL" id="JANBVO010000021">
    <property type="protein sequence ID" value="KAJ9142629.1"/>
    <property type="molecule type" value="Genomic_DNA"/>
</dbReference>
<proteinExistence type="predicted"/>
<feature type="region of interest" description="Disordered" evidence="1">
    <location>
        <begin position="1"/>
        <end position="59"/>
    </location>
</feature>
<name>A0AA38RMQ0_9PEZI</name>
<evidence type="ECO:0000256" key="1">
    <source>
        <dbReference type="SAM" id="MobiDB-lite"/>
    </source>
</evidence>
<keyword evidence="3" id="KW-1185">Reference proteome</keyword>
<evidence type="ECO:0000313" key="3">
    <source>
        <dbReference type="Proteomes" id="UP001174694"/>
    </source>
</evidence>
<feature type="region of interest" description="Disordered" evidence="1">
    <location>
        <begin position="195"/>
        <end position="227"/>
    </location>
</feature>
<gene>
    <name evidence="2" type="ORF">NKR23_g7035</name>
</gene>
<sequence>MPSKLSIPFSFGRRSNPSLDLSSGPAQQGAQPPPSSRRSSDPTHARAAATTPSHADDLPLTVQDAIVAEQWTEHLRQQQQQQHGSASGPATDAPLPLYASTLVAAGVCDSARDAETVRRALLGAGLLRPDDGGTPHTGAVEPAGLPRLVRVLSVPACKVLLRVLFFWEDEVVRLRRYADEEAQLREALRGLRGERTSLGDEDEGEEEGEEAGGDGEGEEAVRQERREERERLDKMIREVEFRIKAVALRKRVLPSRRGVEDELPRYDAEW</sequence>
<protein>
    <submittedName>
        <fullName evidence="2">Uncharacterized protein</fullName>
    </submittedName>
</protein>
<dbReference type="Proteomes" id="UP001174694">
    <property type="component" value="Unassembled WGS sequence"/>
</dbReference>